<dbReference type="EMBL" id="NOXG01000017">
    <property type="protein sequence ID" value="PYD74967.1"/>
    <property type="molecule type" value="Genomic_DNA"/>
</dbReference>
<sequence length="186" mass="19370">MGRDPGPAGDMTDMRDIDTPRAGMPAPAPASGGDGCAWRPATGDVGGLLAALRGGIAVLPRDLTPSRMRALRAQMSHVEAAALPAPPVVIAAWLKKLAALVANPPPPAAVVARTAAIAEVCADIPLGAWTPETRMAWCRQPPRDGYPIGARWPAPGELHALLYPTAQRIHAERHALRRLLAMGGGT</sequence>
<feature type="compositionally biased region" description="Low complexity" evidence="1">
    <location>
        <begin position="20"/>
        <end position="31"/>
    </location>
</feature>
<comment type="caution">
    <text evidence="2">The sequence shown here is derived from an EMBL/GenBank/DDBJ whole genome shotgun (WGS) entry which is preliminary data.</text>
</comment>
<reference evidence="2 3" key="1">
    <citation type="submission" date="2017-07" db="EMBL/GenBank/DDBJ databases">
        <title>A draft genome sequence of Komagataeibacter sp. T5K1.</title>
        <authorList>
            <person name="Skraban J."/>
            <person name="Cleenwerck I."/>
            <person name="Vandamme P."/>
            <person name="Trcek J."/>
        </authorList>
    </citation>
    <scope>NUCLEOTIDE SEQUENCE [LARGE SCALE GENOMIC DNA]</scope>
    <source>
        <strain evidence="2 3">T5K1</strain>
    </source>
</reference>
<organism evidence="2 3">
    <name type="scientific">Novacetimonas pomaceti</name>
    <dbReference type="NCBI Taxonomy" id="2021998"/>
    <lineage>
        <taxon>Bacteria</taxon>
        <taxon>Pseudomonadati</taxon>
        <taxon>Pseudomonadota</taxon>
        <taxon>Alphaproteobacteria</taxon>
        <taxon>Acetobacterales</taxon>
        <taxon>Acetobacteraceae</taxon>
        <taxon>Novacetimonas</taxon>
    </lineage>
</organism>
<dbReference type="AlphaFoldDB" id="A0A318Q5Y3"/>
<evidence type="ECO:0000256" key="1">
    <source>
        <dbReference type="SAM" id="MobiDB-lite"/>
    </source>
</evidence>
<evidence type="ECO:0000313" key="2">
    <source>
        <dbReference type="EMBL" id="PYD74967.1"/>
    </source>
</evidence>
<gene>
    <name evidence="2" type="ORF">CFR71_11945</name>
</gene>
<dbReference type="Proteomes" id="UP000247609">
    <property type="component" value="Unassembled WGS sequence"/>
</dbReference>
<evidence type="ECO:0000313" key="3">
    <source>
        <dbReference type="Proteomes" id="UP000247609"/>
    </source>
</evidence>
<accession>A0A318Q5Y3</accession>
<feature type="region of interest" description="Disordered" evidence="1">
    <location>
        <begin position="1"/>
        <end position="36"/>
    </location>
</feature>
<name>A0A318Q5Y3_9PROT</name>
<proteinExistence type="predicted"/>
<protein>
    <submittedName>
        <fullName evidence="2">Uncharacterized protein</fullName>
    </submittedName>
</protein>